<dbReference type="InterPro" id="IPR051406">
    <property type="entry name" value="PLD_domain"/>
</dbReference>
<dbReference type="SMART" id="SM00155">
    <property type="entry name" value="PLDc"/>
    <property type="match status" value="2"/>
</dbReference>
<comment type="catalytic activity">
    <reaction evidence="1">
        <text>a 1,2-diacyl-sn-glycero-3-phosphocholine + H2O = a 1,2-diacyl-sn-glycero-3-phosphate + choline + H(+)</text>
        <dbReference type="Rhea" id="RHEA:14445"/>
        <dbReference type="ChEBI" id="CHEBI:15354"/>
        <dbReference type="ChEBI" id="CHEBI:15377"/>
        <dbReference type="ChEBI" id="CHEBI:15378"/>
        <dbReference type="ChEBI" id="CHEBI:57643"/>
        <dbReference type="ChEBI" id="CHEBI:58608"/>
        <dbReference type="EC" id="3.1.4.4"/>
    </reaction>
</comment>
<dbReference type="PANTHER" id="PTHR43856:SF1">
    <property type="entry name" value="MITOCHONDRIAL CARDIOLIPIN HYDROLASE"/>
    <property type="match status" value="1"/>
</dbReference>
<feature type="domain" description="PLD phosphodiesterase" evidence="7">
    <location>
        <begin position="129"/>
        <end position="156"/>
    </location>
</feature>
<evidence type="ECO:0000256" key="2">
    <source>
        <dbReference type="ARBA" id="ARBA00008664"/>
    </source>
</evidence>
<dbReference type="PANTHER" id="PTHR43856">
    <property type="entry name" value="CARDIOLIPIN HYDROLASE"/>
    <property type="match status" value="1"/>
</dbReference>
<dbReference type="GO" id="GO:0016891">
    <property type="term" value="F:RNA endonuclease activity producing 5'-phosphomonoesters, hydrolytic mechanism"/>
    <property type="evidence" value="ECO:0007669"/>
    <property type="project" value="TreeGrafter"/>
</dbReference>
<dbReference type="Pfam" id="PF13091">
    <property type="entry name" value="PLDc_2"/>
    <property type="match status" value="2"/>
</dbReference>
<dbReference type="SUPFAM" id="SSF56024">
    <property type="entry name" value="Phospholipase D/nuclease"/>
    <property type="match status" value="2"/>
</dbReference>
<feature type="domain" description="PLD phosphodiesterase" evidence="7">
    <location>
        <begin position="289"/>
        <end position="316"/>
    </location>
</feature>
<protein>
    <recommendedName>
        <fullName evidence="3">phospholipase D</fullName>
        <ecNumber evidence="3">3.1.4.4</ecNumber>
    </recommendedName>
</protein>
<dbReference type="STRING" id="456481.LEPBI_I2073"/>
<evidence type="ECO:0000313" key="8">
    <source>
        <dbReference type="EMBL" id="ABZ98175.1"/>
    </source>
</evidence>
<dbReference type="RefSeq" id="WP_012389045.1">
    <property type="nucleotide sequence ID" value="NC_010602.1"/>
</dbReference>
<accession>B0SST5</accession>
<evidence type="ECO:0000256" key="3">
    <source>
        <dbReference type="ARBA" id="ARBA00012027"/>
    </source>
</evidence>
<dbReference type="Proteomes" id="UP000001847">
    <property type="component" value="Chromosome I"/>
</dbReference>
<dbReference type="InterPro" id="IPR025202">
    <property type="entry name" value="PLD-like_dom"/>
</dbReference>
<dbReference type="HOGENOM" id="CLU_500374_0_0_12"/>
<dbReference type="PROSITE" id="PS50007">
    <property type="entry name" value="PIPLC_X_DOMAIN"/>
    <property type="match status" value="1"/>
</dbReference>
<dbReference type="EMBL" id="CP000786">
    <property type="protein sequence ID" value="ABZ98175.1"/>
    <property type="molecule type" value="Genomic_DNA"/>
</dbReference>
<comment type="similarity">
    <text evidence="2">Belongs to the phospholipase D family.</text>
</comment>
<evidence type="ECO:0000313" key="9">
    <source>
        <dbReference type="Proteomes" id="UP000001847"/>
    </source>
</evidence>
<keyword evidence="9" id="KW-1185">Reference proteome</keyword>
<dbReference type="GO" id="GO:0006793">
    <property type="term" value="P:phosphorus metabolic process"/>
    <property type="evidence" value="ECO:0007669"/>
    <property type="project" value="UniProtKB-ARBA"/>
</dbReference>
<keyword evidence="6" id="KW-0443">Lipid metabolism</keyword>
<dbReference type="KEGG" id="lbi:LEPBI_I2073"/>
<dbReference type="InterPro" id="IPR001736">
    <property type="entry name" value="PLipase_D/transphosphatidylase"/>
</dbReference>
<evidence type="ECO:0000256" key="1">
    <source>
        <dbReference type="ARBA" id="ARBA00000798"/>
    </source>
</evidence>
<dbReference type="Gene3D" id="3.30.870.10">
    <property type="entry name" value="Endonuclease Chain A"/>
    <property type="match status" value="2"/>
</dbReference>
<evidence type="ECO:0000256" key="6">
    <source>
        <dbReference type="ARBA" id="ARBA00023098"/>
    </source>
</evidence>
<sequence>MNSKTKIQFQRLVWIIIGIHLIQCRTHKSNYDLSSFLFSNPPISEIYFSSPGRDIPLETKRKVKEVILSEIRKSKESIRLYVYSLDDYEIITELYAKKRAGLDIQIFGDKEEDYEEVESLGFQVNRWEGTGIHHTKIFLFDRIRLFMGTGNFTTHGLETDHNVYWIQNLTSEESENLILTLSGKNPLGRIPLGSLEYLFAPEAGLEIQSRLLDAIDGAKFSIRYLIYSHYDPVFTLKIWEAWKRGVIVQAIYNVPMNPEAEFLRRNLNQPSQIWEDGNVDFVFKNESYRGGLLHHKTMLVDEKDVYVGSYNYSVSARDKNKEYFVKMDHPLVTHEFLMEWERIRSNAIPVSLLTEVENPNNQSGLHAYSFQRFQNSLFETNLLFQMNGNLDSNANALSKQYETSLSLDGLRFAWRDPLGANRFILNSNSVDPIWEESVVSDLNLSLQSYFFGTKVTLSNGERVVSVSIWDGTNPKETIILDGSSFAMARSDFRVGKNLWMWVQTEERTISFCHTKQKGSFPKWMVFLLNRLHTKQNQNLLCSND</sequence>
<evidence type="ECO:0000256" key="5">
    <source>
        <dbReference type="ARBA" id="ARBA00022963"/>
    </source>
</evidence>
<dbReference type="CDD" id="cd09172">
    <property type="entry name" value="PLDc_Nuc_like_unchar1_1"/>
    <property type="match status" value="1"/>
</dbReference>
<keyword evidence="4" id="KW-0378">Hydrolase</keyword>
<dbReference type="OrthoDB" id="368121at2"/>
<dbReference type="BioCyc" id="LBIF456481:LEPBI_RS10240-MONOMER"/>
<dbReference type="GO" id="GO:0004630">
    <property type="term" value="F:phospholipase D activity"/>
    <property type="evidence" value="ECO:0007669"/>
    <property type="project" value="UniProtKB-EC"/>
</dbReference>
<reference evidence="8 9" key="1">
    <citation type="journal article" date="2008" name="PLoS ONE">
        <title>Genome sequence of the saprophyte Leptospira biflexa provides insights into the evolution of Leptospira and the pathogenesis of leptospirosis.</title>
        <authorList>
            <person name="Picardeau M."/>
            <person name="Bulach D.M."/>
            <person name="Bouchier C."/>
            <person name="Zuerner R.L."/>
            <person name="Zidane N."/>
            <person name="Wilson P.J."/>
            <person name="Creno S."/>
            <person name="Kuczek E.S."/>
            <person name="Bommezzadri S."/>
            <person name="Davis J.C."/>
            <person name="McGrath A."/>
            <person name="Johnson M.J."/>
            <person name="Boursaux-Eude C."/>
            <person name="Seemann T."/>
            <person name="Rouy Z."/>
            <person name="Coppel R.L."/>
            <person name="Rood J.I."/>
            <person name="Lajus A."/>
            <person name="Davies J.K."/>
            <person name="Medigue C."/>
            <person name="Adler B."/>
        </authorList>
    </citation>
    <scope>NUCLEOTIDE SEQUENCE [LARGE SCALE GENOMIC DNA]</scope>
    <source>
        <strain evidence="9">Patoc 1 / ATCC 23582 / Paris</strain>
    </source>
</reference>
<gene>
    <name evidence="8" type="ordered locus">LEPBI_I2073</name>
</gene>
<organism evidence="8 9">
    <name type="scientific">Leptospira biflexa serovar Patoc (strain Patoc 1 / ATCC 23582 / Paris)</name>
    <dbReference type="NCBI Taxonomy" id="456481"/>
    <lineage>
        <taxon>Bacteria</taxon>
        <taxon>Pseudomonadati</taxon>
        <taxon>Spirochaetota</taxon>
        <taxon>Spirochaetia</taxon>
        <taxon>Leptospirales</taxon>
        <taxon>Leptospiraceae</taxon>
        <taxon>Leptospira</taxon>
    </lineage>
</organism>
<evidence type="ECO:0000259" key="7">
    <source>
        <dbReference type="PROSITE" id="PS50035"/>
    </source>
</evidence>
<dbReference type="AlphaFoldDB" id="B0SST5"/>
<dbReference type="GO" id="GO:0016042">
    <property type="term" value="P:lipid catabolic process"/>
    <property type="evidence" value="ECO:0007669"/>
    <property type="project" value="UniProtKB-KW"/>
</dbReference>
<keyword evidence="5" id="KW-0442">Lipid degradation</keyword>
<evidence type="ECO:0000256" key="4">
    <source>
        <dbReference type="ARBA" id="ARBA00022801"/>
    </source>
</evidence>
<dbReference type="EC" id="3.1.4.4" evidence="3"/>
<dbReference type="PROSITE" id="PS50035">
    <property type="entry name" value="PLD"/>
    <property type="match status" value="2"/>
</dbReference>
<name>B0SST5_LEPBP</name>
<proteinExistence type="inferred from homology"/>